<sequence>MFKFKYTWLSESSTLSIQFKRYLVRVSTLTDSETEIDHSLNSSIIQDKDLLLKSHQHSGTGLHVLDLVNRGSMEPDRSLYNTLLKRCTHLKKLKEGRIVHAHIAVSVFKDDIVMHNTIINMYAKCGSLDDARKLFDVMPVKNMVTWTALITGYSQNDQPQNALVLFPQMLRIGLKPNQFTLSSVLKASGTRPSDEFGKQVHAFCLKFGYDWNVYVGSSLLDMYARFGRMRDAWLIFNELESKNEVSWNALIAGHARKGEGRDYSRDIFENVKKRL</sequence>
<protein>
    <submittedName>
        <fullName evidence="1">Uncharacterized protein</fullName>
    </submittedName>
</protein>
<comment type="caution">
    <text evidence="1">The sequence shown here is derived from an EMBL/GenBank/DDBJ whole genome shotgun (WGS) entry which is preliminary data.</text>
</comment>
<accession>A0ACC0XLD7</accession>
<dbReference type="EMBL" id="CM047747">
    <property type="protein sequence ID" value="KAJ0017986.1"/>
    <property type="molecule type" value="Genomic_DNA"/>
</dbReference>
<organism evidence="1 2">
    <name type="scientific">Pistacia integerrima</name>
    <dbReference type="NCBI Taxonomy" id="434235"/>
    <lineage>
        <taxon>Eukaryota</taxon>
        <taxon>Viridiplantae</taxon>
        <taxon>Streptophyta</taxon>
        <taxon>Embryophyta</taxon>
        <taxon>Tracheophyta</taxon>
        <taxon>Spermatophyta</taxon>
        <taxon>Magnoliopsida</taxon>
        <taxon>eudicotyledons</taxon>
        <taxon>Gunneridae</taxon>
        <taxon>Pentapetalae</taxon>
        <taxon>rosids</taxon>
        <taxon>malvids</taxon>
        <taxon>Sapindales</taxon>
        <taxon>Anacardiaceae</taxon>
        <taxon>Pistacia</taxon>
    </lineage>
</organism>
<proteinExistence type="predicted"/>
<gene>
    <name evidence="1" type="ORF">Pint_09641</name>
</gene>
<evidence type="ECO:0000313" key="2">
    <source>
        <dbReference type="Proteomes" id="UP001163603"/>
    </source>
</evidence>
<evidence type="ECO:0000313" key="1">
    <source>
        <dbReference type="EMBL" id="KAJ0017986.1"/>
    </source>
</evidence>
<dbReference type="Proteomes" id="UP001163603">
    <property type="component" value="Chromosome 12"/>
</dbReference>
<keyword evidence="2" id="KW-1185">Reference proteome</keyword>
<reference evidence="2" key="1">
    <citation type="journal article" date="2023" name="G3 (Bethesda)">
        <title>Genome assembly and association tests identify interacting loci associated with vigor, precocity, and sex in interspecific pistachio rootstocks.</title>
        <authorList>
            <person name="Palmer W."/>
            <person name="Jacygrad E."/>
            <person name="Sagayaradj S."/>
            <person name="Cavanaugh K."/>
            <person name="Han R."/>
            <person name="Bertier L."/>
            <person name="Beede B."/>
            <person name="Kafkas S."/>
            <person name="Golino D."/>
            <person name="Preece J."/>
            <person name="Michelmore R."/>
        </authorList>
    </citation>
    <scope>NUCLEOTIDE SEQUENCE [LARGE SCALE GENOMIC DNA]</scope>
</reference>
<name>A0ACC0XLD7_9ROSI</name>